<feature type="region of interest" description="Disordered" evidence="1">
    <location>
        <begin position="1"/>
        <end position="203"/>
    </location>
</feature>
<evidence type="ECO:0000313" key="3">
    <source>
        <dbReference type="Proteomes" id="UP000675554"/>
    </source>
</evidence>
<dbReference type="AlphaFoldDB" id="A0A8T4ITD8"/>
<keyword evidence="3" id="KW-1185">Reference proteome</keyword>
<dbReference type="Proteomes" id="UP000675554">
    <property type="component" value="Unassembled WGS sequence"/>
</dbReference>
<dbReference type="EMBL" id="JAGSMN010000471">
    <property type="protein sequence ID" value="MBR7675359.1"/>
    <property type="molecule type" value="Genomic_DNA"/>
</dbReference>
<feature type="compositionally biased region" description="Low complexity" evidence="1">
    <location>
        <begin position="176"/>
        <end position="187"/>
    </location>
</feature>
<name>A0A8T4ITD8_9ACTN</name>
<reference evidence="2" key="1">
    <citation type="submission" date="2021-04" db="EMBL/GenBank/DDBJ databases">
        <title>Sequencing of actinobacteria type strains.</title>
        <authorList>
            <person name="Nguyen G.-S."/>
            <person name="Wentzel A."/>
        </authorList>
    </citation>
    <scope>NUCLEOTIDE SEQUENCE</scope>
    <source>
        <strain evidence="2">DSM 42095</strain>
    </source>
</reference>
<evidence type="ECO:0000313" key="2">
    <source>
        <dbReference type="EMBL" id="MBR7675359.1"/>
    </source>
</evidence>
<proteinExistence type="predicted"/>
<evidence type="ECO:0000256" key="1">
    <source>
        <dbReference type="SAM" id="MobiDB-lite"/>
    </source>
</evidence>
<sequence>MAGDEPVSPLGPRDQNWPDVPISRNTSVASYAGLSPNRYGNSSGPQQHGPTQYEQWQRLERAAYENEYYQGRPSYQSQPYPRQPTRTQPTPTQPAPEQSLTPAQQRARELERAHQAAMRGRTGVGTPEQEQARARALRAASGGGGQPHNGAAAGAQNHSPRMPSAPTAARPQYSDALRQAQLLQQQRRLQEARGNSQGQKKLR</sequence>
<feature type="compositionally biased region" description="Polar residues" evidence="1">
    <location>
        <begin position="38"/>
        <end position="55"/>
    </location>
</feature>
<gene>
    <name evidence="2" type="ORF">KDA82_20510</name>
</gene>
<feature type="compositionally biased region" description="Polar residues" evidence="1">
    <location>
        <begin position="95"/>
        <end position="104"/>
    </location>
</feature>
<feature type="compositionally biased region" description="Polar residues" evidence="1">
    <location>
        <begin position="194"/>
        <end position="203"/>
    </location>
</feature>
<comment type="caution">
    <text evidence="2">The sequence shown here is derived from an EMBL/GenBank/DDBJ whole genome shotgun (WGS) entry which is preliminary data.</text>
</comment>
<feature type="compositionally biased region" description="Low complexity" evidence="1">
    <location>
        <begin position="73"/>
        <end position="90"/>
    </location>
</feature>
<organism evidence="2 3">
    <name type="scientific">Streptomyces daliensis</name>
    <dbReference type="NCBI Taxonomy" id="299421"/>
    <lineage>
        <taxon>Bacteria</taxon>
        <taxon>Bacillati</taxon>
        <taxon>Actinomycetota</taxon>
        <taxon>Actinomycetes</taxon>
        <taxon>Kitasatosporales</taxon>
        <taxon>Streptomycetaceae</taxon>
        <taxon>Streptomyces</taxon>
    </lineage>
</organism>
<protein>
    <submittedName>
        <fullName evidence="2">Uncharacterized protein</fullName>
    </submittedName>
</protein>
<accession>A0A8T4ITD8</accession>